<dbReference type="NCBIfam" id="NF040815">
    <property type="entry name" value="recomb_XerA_Arch"/>
    <property type="match status" value="1"/>
</dbReference>
<dbReference type="InterPro" id="IPR010998">
    <property type="entry name" value="Integrase_recombinase_N"/>
</dbReference>
<dbReference type="InterPro" id="IPR011931">
    <property type="entry name" value="Recomb_XerC"/>
</dbReference>
<evidence type="ECO:0000256" key="9">
    <source>
        <dbReference type="ARBA" id="ARBA00023172"/>
    </source>
</evidence>
<keyword evidence="5 11" id="KW-0132">Cell division</keyword>
<keyword evidence="4 11" id="KW-0963">Cytoplasm</keyword>
<keyword evidence="6 11" id="KW-0159">Chromosome partition</keyword>
<dbReference type="Proteomes" id="UP000000378">
    <property type="component" value="Chromosome"/>
</dbReference>
<evidence type="ECO:0000259" key="14">
    <source>
        <dbReference type="PROSITE" id="PS51900"/>
    </source>
</evidence>
<dbReference type="InterPro" id="IPR044068">
    <property type="entry name" value="CB"/>
</dbReference>
<dbReference type="KEGG" id="slp:Slip_0946"/>
<evidence type="ECO:0000256" key="8">
    <source>
        <dbReference type="ARBA" id="ARBA00023125"/>
    </source>
</evidence>
<comment type="similarity">
    <text evidence="3">Belongs to the 'phage' integrase family. XerD subfamily.</text>
</comment>
<feature type="active site" evidence="11">
    <location>
        <position position="255"/>
    </location>
</feature>
<feature type="active site" evidence="11">
    <location>
        <position position="278"/>
    </location>
</feature>
<dbReference type="GO" id="GO:0003677">
    <property type="term" value="F:DNA binding"/>
    <property type="evidence" value="ECO:0007669"/>
    <property type="project" value="UniProtKB-UniRule"/>
</dbReference>
<dbReference type="eggNOG" id="COG4974">
    <property type="taxonomic scope" value="Bacteria"/>
</dbReference>
<evidence type="ECO:0000256" key="6">
    <source>
        <dbReference type="ARBA" id="ARBA00022829"/>
    </source>
</evidence>
<dbReference type="PROSITE" id="PS51898">
    <property type="entry name" value="TYR_RECOMBINASE"/>
    <property type="match status" value="1"/>
</dbReference>
<feature type="domain" description="Tyr recombinase" evidence="13">
    <location>
        <begin position="115"/>
        <end position="300"/>
    </location>
</feature>
<evidence type="ECO:0000256" key="10">
    <source>
        <dbReference type="ARBA" id="ARBA00023306"/>
    </source>
</evidence>
<dbReference type="SUPFAM" id="SSF56349">
    <property type="entry name" value="DNA breaking-rejoining enzymes"/>
    <property type="match status" value="1"/>
</dbReference>
<dbReference type="InterPro" id="IPR013762">
    <property type="entry name" value="Integrase-like_cat_sf"/>
</dbReference>
<comment type="function">
    <text evidence="11">Site-specific tyrosine recombinase, which acts by catalyzing the cutting and rejoining of the recombining DNA molecules. The XerC-XerD complex is essential to convert dimers of the bacterial chromosome into monomers to permit their segregation at cell division. It also contributes to the segregational stability of plasmids.</text>
</comment>
<evidence type="ECO:0000256" key="1">
    <source>
        <dbReference type="ARBA" id="ARBA00004496"/>
    </source>
</evidence>
<accession>D7CLZ0</accession>
<organism evidence="15 16">
    <name type="scientific">Syntrophothermus lipocalidus (strain DSM 12680 / TGB-C1)</name>
    <dbReference type="NCBI Taxonomy" id="643648"/>
    <lineage>
        <taxon>Bacteria</taxon>
        <taxon>Bacillati</taxon>
        <taxon>Bacillota</taxon>
        <taxon>Clostridia</taxon>
        <taxon>Eubacteriales</taxon>
        <taxon>Syntrophomonadaceae</taxon>
        <taxon>Syntrophothermus</taxon>
    </lineage>
</organism>
<feature type="active site" description="O-(3'-phospho-DNA)-tyrosine intermediate" evidence="11">
    <location>
        <position position="287"/>
    </location>
</feature>
<keyword evidence="7 11" id="KW-0229">DNA integration</keyword>
<dbReference type="GO" id="GO:0051301">
    <property type="term" value="P:cell division"/>
    <property type="evidence" value="ECO:0007669"/>
    <property type="project" value="UniProtKB-UniRule"/>
</dbReference>
<evidence type="ECO:0000313" key="16">
    <source>
        <dbReference type="Proteomes" id="UP000000378"/>
    </source>
</evidence>
<evidence type="ECO:0000256" key="7">
    <source>
        <dbReference type="ARBA" id="ARBA00022908"/>
    </source>
</evidence>
<dbReference type="AlphaFoldDB" id="D7CLZ0"/>
<evidence type="ECO:0000259" key="13">
    <source>
        <dbReference type="PROSITE" id="PS51898"/>
    </source>
</evidence>
<keyword evidence="8 11" id="KW-0238">DNA-binding</keyword>
<dbReference type="NCBIfam" id="TIGR02225">
    <property type="entry name" value="recomb_XerD"/>
    <property type="match status" value="1"/>
</dbReference>
<keyword evidence="10 11" id="KW-0131">Cell cycle</keyword>
<dbReference type="RefSeq" id="WP_013175127.1">
    <property type="nucleotide sequence ID" value="NC_014220.1"/>
</dbReference>
<dbReference type="Gene3D" id="1.10.443.10">
    <property type="entry name" value="Intergrase catalytic core"/>
    <property type="match status" value="1"/>
</dbReference>
<evidence type="ECO:0000256" key="12">
    <source>
        <dbReference type="NCBIfam" id="TIGR02224"/>
    </source>
</evidence>
<dbReference type="InterPro" id="IPR050090">
    <property type="entry name" value="Tyrosine_recombinase_XerCD"/>
</dbReference>
<dbReference type="GO" id="GO:0006313">
    <property type="term" value="P:DNA transposition"/>
    <property type="evidence" value="ECO:0007669"/>
    <property type="project" value="UniProtKB-UniRule"/>
</dbReference>
<dbReference type="HOGENOM" id="CLU_027562_9_6_9"/>
<dbReference type="Pfam" id="PF00589">
    <property type="entry name" value="Phage_integrase"/>
    <property type="match status" value="1"/>
</dbReference>
<evidence type="ECO:0000256" key="5">
    <source>
        <dbReference type="ARBA" id="ARBA00022618"/>
    </source>
</evidence>
<dbReference type="PROSITE" id="PS51900">
    <property type="entry name" value="CB"/>
    <property type="match status" value="1"/>
</dbReference>
<sequence>MGLVLLSHVKRFLEHLEIEKGASPLTLAGYRSDLERFVAHFADKRGIGPEEIGFEVLDPRTVREYLAHLQECGLKRSTMARKVAALRSFGKYLCSSQIIEVNPVATVSTPRREKRLPRFLYSQEVEALLAAPDGGDVLGLRDQAILELLYATGIRVGELVGLDLPDFDAEERFIRVMGKGSKERIVPVGARAVEAMNRYLNSSRRVLAARKQGTENAIFLNRHGTRLSARGVRNIVNRYVEEIALRLKISPHTLRHTFATHLLNGGADLRSVQELLGHARLSTTQVYTHVTAERLKNIYDDKFPRR</sequence>
<keyword evidence="16" id="KW-1185">Reference proteome</keyword>
<dbReference type="InterPro" id="IPR023009">
    <property type="entry name" value="Tyrosine_recombinase_XerC/XerD"/>
</dbReference>
<evidence type="ECO:0000256" key="3">
    <source>
        <dbReference type="ARBA" id="ARBA00010450"/>
    </source>
</evidence>
<dbReference type="SUPFAM" id="SSF47823">
    <property type="entry name" value="lambda integrase-like, N-terminal domain"/>
    <property type="match status" value="1"/>
</dbReference>
<evidence type="ECO:0000256" key="4">
    <source>
        <dbReference type="ARBA" id="ARBA00022490"/>
    </source>
</evidence>
<dbReference type="PANTHER" id="PTHR30349:SF77">
    <property type="entry name" value="TYROSINE RECOMBINASE XERC"/>
    <property type="match status" value="1"/>
</dbReference>
<dbReference type="InterPro" id="IPR011932">
    <property type="entry name" value="Recomb_XerD"/>
</dbReference>
<feature type="domain" description="Core-binding (CB)" evidence="14">
    <location>
        <begin position="3"/>
        <end position="94"/>
    </location>
</feature>
<comment type="similarity">
    <text evidence="2 11">Belongs to the 'phage' integrase family. XerC subfamily.</text>
</comment>
<dbReference type="InterPro" id="IPR002104">
    <property type="entry name" value="Integrase_catalytic"/>
</dbReference>
<evidence type="ECO:0000256" key="11">
    <source>
        <dbReference type="HAMAP-Rule" id="MF_01808"/>
    </source>
</evidence>
<dbReference type="EMBL" id="CP002048">
    <property type="protein sequence ID" value="ADI01725.1"/>
    <property type="molecule type" value="Genomic_DNA"/>
</dbReference>
<reference evidence="15 16" key="2">
    <citation type="journal article" date="2010" name="Stand. Genomic Sci.">
        <title>Complete genome sequence of Syntrophothermus lipocalidus type strain (TGB-C1).</title>
        <authorList>
            <person name="Djao O.D."/>
            <person name="Zhang X."/>
            <person name="Lucas S."/>
            <person name="Lapidus A."/>
            <person name="Del Rio T.G."/>
            <person name="Nolan M."/>
            <person name="Tice H."/>
            <person name="Cheng J.F."/>
            <person name="Han C."/>
            <person name="Tapia R."/>
            <person name="Goodwin L."/>
            <person name="Pitluck S."/>
            <person name="Liolios K."/>
            <person name="Ivanova N."/>
            <person name="Mavromatis K."/>
            <person name="Mikhailova N."/>
            <person name="Ovchinnikova G."/>
            <person name="Pati A."/>
            <person name="Brambilla E."/>
            <person name="Chen A."/>
            <person name="Palaniappan K."/>
            <person name="Land M."/>
            <person name="Hauser L."/>
            <person name="Chang Y.J."/>
            <person name="Jeffries C.D."/>
            <person name="Rohde M."/>
            <person name="Sikorski J."/>
            <person name="Spring S."/>
            <person name="Goker M."/>
            <person name="Detter J.C."/>
            <person name="Woyke T."/>
            <person name="Bristow J."/>
            <person name="Eisen J.A."/>
            <person name="Markowitz V."/>
            <person name="Hugenholtz P."/>
            <person name="Kyrpides N.C."/>
            <person name="Klenk H.P."/>
        </authorList>
    </citation>
    <scope>NUCLEOTIDE SEQUENCE [LARGE SCALE GENOMIC DNA]</scope>
    <source>
        <strain evidence="16">DSM 12680 / TGB-C1</strain>
    </source>
</reference>
<keyword evidence="9 11" id="KW-0233">DNA recombination</keyword>
<gene>
    <name evidence="11" type="primary">xerC</name>
    <name evidence="15" type="ordered locus">Slip_0946</name>
</gene>
<dbReference type="GO" id="GO:0005737">
    <property type="term" value="C:cytoplasm"/>
    <property type="evidence" value="ECO:0007669"/>
    <property type="project" value="UniProtKB-SubCell"/>
</dbReference>
<dbReference type="InterPro" id="IPR004107">
    <property type="entry name" value="Integrase_SAM-like_N"/>
</dbReference>
<feature type="active site" evidence="11">
    <location>
        <position position="179"/>
    </location>
</feature>
<dbReference type="CDD" id="cd00798">
    <property type="entry name" value="INT_XerDC_C"/>
    <property type="match status" value="1"/>
</dbReference>
<dbReference type="InterPro" id="IPR011010">
    <property type="entry name" value="DNA_brk_join_enz"/>
</dbReference>
<dbReference type="NCBIfam" id="NF001399">
    <property type="entry name" value="PRK00283.1"/>
    <property type="match status" value="1"/>
</dbReference>
<comment type="subcellular location">
    <subcellularLocation>
        <location evidence="1 11">Cytoplasm</location>
    </subcellularLocation>
</comment>
<dbReference type="HAMAP" id="MF_01808">
    <property type="entry name" value="Recomb_XerC_XerD"/>
    <property type="match status" value="1"/>
</dbReference>
<dbReference type="Gene3D" id="1.10.150.130">
    <property type="match status" value="1"/>
</dbReference>
<reference evidence="16" key="1">
    <citation type="journal article" date="2010" name="Stand. Genomic Sci.">
        <title>Complete genome sequence of Syntrophothermus lipocalidus type strain (TGB-C1T).</title>
        <authorList>
            <consortium name="US DOE Joint Genome Institute (JGI-PGF)"/>
            <person name="Djao O."/>
            <person name="Zhang X."/>
            <person name="Lucas S."/>
            <person name="Lapidus A."/>
            <person name="Glavina Del Rio T."/>
            <person name="Nolan M."/>
            <person name="Tice H."/>
            <person name="Cheng J."/>
            <person name="Han C."/>
            <person name="Tapia R."/>
            <person name="Goodwin L."/>
            <person name="Pitluck S."/>
            <person name="Liolios K."/>
            <person name="Ivanova N."/>
            <person name="Mavromatis K."/>
            <person name="Mikhailova N."/>
            <person name="Ovchinnikova G."/>
            <person name="Pati A."/>
            <person name="Brambilla E."/>
            <person name="Chen A."/>
            <person name="Palaniappan K."/>
            <person name="Land M."/>
            <person name="Hauser L."/>
            <person name="Chang Y."/>
            <person name="Jeffries C."/>
            <person name="Rohde M."/>
            <person name="Sikorski J."/>
            <person name="Spring S."/>
            <person name="Goker M."/>
            <person name="Detter J."/>
            <person name="Woyke T."/>
            <person name="Bristow J."/>
            <person name="Eisen J."/>
            <person name="Markowitz V."/>
            <person name="Hugenholtz P."/>
            <person name="Kyrpides N."/>
            <person name="Klenk H."/>
        </authorList>
    </citation>
    <scope>NUCLEOTIDE SEQUENCE [LARGE SCALE GENOMIC DNA]</scope>
    <source>
        <strain evidence="16">DSM 12680 / TGB-C1</strain>
    </source>
</reference>
<protein>
    <recommendedName>
        <fullName evidence="11 12">Tyrosine recombinase XerC</fullName>
    </recommendedName>
</protein>
<dbReference type="GO" id="GO:0007059">
    <property type="term" value="P:chromosome segregation"/>
    <property type="evidence" value="ECO:0007669"/>
    <property type="project" value="UniProtKB-UniRule"/>
</dbReference>
<dbReference type="NCBIfam" id="TIGR02224">
    <property type="entry name" value="recomb_XerC"/>
    <property type="match status" value="1"/>
</dbReference>
<name>D7CLZ0_SYNLT</name>
<comment type="subunit">
    <text evidence="11">Forms a cyclic heterotetrameric complex composed of two molecules of XerC and two molecules of XerD.</text>
</comment>
<feature type="active site" evidence="11">
    <location>
        <position position="155"/>
    </location>
</feature>
<dbReference type="STRING" id="643648.Slip_0946"/>
<evidence type="ECO:0000313" key="15">
    <source>
        <dbReference type="EMBL" id="ADI01725.1"/>
    </source>
</evidence>
<proteinExistence type="inferred from homology"/>
<dbReference type="PANTHER" id="PTHR30349">
    <property type="entry name" value="PHAGE INTEGRASE-RELATED"/>
    <property type="match status" value="1"/>
</dbReference>
<feature type="active site" evidence="11">
    <location>
        <position position="252"/>
    </location>
</feature>
<evidence type="ECO:0000256" key="2">
    <source>
        <dbReference type="ARBA" id="ARBA00006657"/>
    </source>
</evidence>
<dbReference type="GO" id="GO:0009037">
    <property type="term" value="F:tyrosine-based site-specific recombinase activity"/>
    <property type="evidence" value="ECO:0007669"/>
    <property type="project" value="UniProtKB-UniRule"/>
</dbReference>
<dbReference type="Pfam" id="PF02899">
    <property type="entry name" value="Phage_int_SAM_1"/>
    <property type="match status" value="1"/>
</dbReference>